<dbReference type="InterPro" id="IPR002877">
    <property type="entry name" value="RNA_MeTrfase_FtsJ_dom"/>
</dbReference>
<feature type="binding site" evidence="7">
    <location>
        <position position="161"/>
    </location>
    <ligand>
        <name>S-adenosyl-L-methionine</name>
        <dbReference type="ChEBI" id="CHEBI:59789"/>
    </ligand>
</feature>
<dbReference type="GeneID" id="109427326"/>
<evidence type="ECO:0000259" key="8">
    <source>
        <dbReference type="PROSITE" id="PS51614"/>
    </source>
</evidence>
<keyword evidence="4 7" id="KW-0808">Transferase</keyword>
<dbReference type="RefSeq" id="XP_019558403.2">
    <property type="nucleotide sequence ID" value="XM_019702858.3"/>
</dbReference>
<dbReference type="PANTHER" id="PTHR16121">
    <property type="entry name" value="CAP-SPECIFIC MRNA (NUCLEOSIDE-2'-O-)-METHYLTRANSFERASE 1-RELATED"/>
    <property type="match status" value="1"/>
</dbReference>
<dbReference type="InterPro" id="IPR050851">
    <property type="entry name" value="mRNA_Cap_2O-Ribose_MeTrfase"/>
</dbReference>
<evidence type="ECO:0000313" key="10">
    <source>
        <dbReference type="Proteomes" id="UP000069940"/>
    </source>
</evidence>
<evidence type="ECO:0000313" key="9">
    <source>
        <dbReference type="EnsemblMetazoa" id="AALFPA23_009502.P13076"/>
    </source>
</evidence>
<dbReference type="SUPFAM" id="SSF53335">
    <property type="entry name" value="S-adenosyl-L-methionine-dependent methyltransferases"/>
    <property type="match status" value="1"/>
</dbReference>
<evidence type="ECO:0000256" key="2">
    <source>
        <dbReference type="ARBA" id="ARBA00021134"/>
    </source>
</evidence>
<evidence type="ECO:0000256" key="6">
    <source>
        <dbReference type="ARBA" id="ARBA00049477"/>
    </source>
</evidence>
<dbReference type="InterPro" id="IPR025807">
    <property type="entry name" value="Adrift-typ_MeTrfase"/>
</dbReference>
<evidence type="ECO:0000256" key="4">
    <source>
        <dbReference type="ARBA" id="ARBA00022679"/>
    </source>
</evidence>
<organism evidence="9 10">
    <name type="scientific">Aedes albopictus</name>
    <name type="common">Asian tiger mosquito</name>
    <name type="synonym">Stegomyia albopicta</name>
    <dbReference type="NCBI Taxonomy" id="7160"/>
    <lineage>
        <taxon>Eukaryota</taxon>
        <taxon>Metazoa</taxon>
        <taxon>Ecdysozoa</taxon>
        <taxon>Arthropoda</taxon>
        <taxon>Hexapoda</taxon>
        <taxon>Insecta</taxon>
        <taxon>Pterygota</taxon>
        <taxon>Neoptera</taxon>
        <taxon>Endopterygota</taxon>
        <taxon>Diptera</taxon>
        <taxon>Nematocera</taxon>
        <taxon>Culicoidea</taxon>
        <taxon>Culicidae</taxon>
        <taxon>Culicinae</taxon>
        <taxon>Aedini</taxon>
        <taxon>Aedes</taxon>
        <taxon>Stegomyia</taxon>
    </lineage>
</organism>
<dbReference type="PANTHER" id="PTHR16121:SF2">
    <property type="entry name" value="CAP-SPECIFIC MRNA (NUCLEOSIDE-2'-O-)-METHYLTRANSFERASE 2"/>
    <property type="match status" value="1"/>
</dbReference>
<keyword evidence="10" id="KW-1185">Reference proteome</keyword>
<dbReference type="Proteomes" id="UP000069940">
    <property type="component" value="Unassembled WGS sequence"/>
</dbReference>
<keyword evidence="3 7" id="KW-0489">Methyltransferase</keyword>
<evidence type="ECO:0000256" key="7">
    <source>
        <dbReference type="PROSITE-ProRule" id="PRU00946"/>
    </source>
</evidence>
<dbReference type="InterPro" id="IPR029063">
    <property type="entry name" value="SAM-dependent_MTases_sf"/>
</dbReference>
<proteinExistence type="predicted"/>
<feature type="domain" description="Adrift-type SAM-dependent 2'-O-MTase" evidence="8">
    <location>
        <begin position="124"/>
        <end position="337"/>
    </location>
</feature>
<dbReference type="PROSITE" id="PS51614">
    <property type="entry name" value="SAM_MT_ADRIFT"/>
    <property type="match status" value="1"/>
</dbReference>
<comment type="catalytic activity">
    <reaction evidence="6">
        <text>a 5'-end (N(7)-methyl 5'-triphosphoguanosine)-(2'-O-methyl-ribonucleoside)-(ribonucleotide) in mRNA + S-adenosyl-L-methionine = a 5'-end (N(7)-methyl 5'-triphosphoguanosine)-(2'-O-methyl-ribonucleoside)-(2'-O-methyl-ribonucleotide) in mRNA + S-adenosyl-L-homocysteine + H(+)</text>
        <dbReference type="Rhea" id="RHEA:67024"/>
        <dbReference type="Rhea" id="RHEA-COMP:17169"/>
        <dbReference type="Rhea" id="RHEA-COMP:17170"/>
        <dbReference type="ChEBI" id="CHEBI:15378"/>
        <dbReference type="ChEBI" id="CHEBI:57856"/>
        <dbReference type="ChEBI" id="CHEBI:59789"/>
        <dbReference type="ChEBI" id="CHEBI:167612"/>
        <dbReference type="ChEBI" id="CHEBI:167614"/>
        <dbReference type="EC" id="2.1.1.296"/>
    </reaction>
</comment>
<evidence type="ECO:0000256" key="1">
    <source>
        <dbReference type="ARBA" id="ARBA00012770"/>
    </source>
</evidence>
<dbReference type="Gene3D" id="3.40.50.12760">
    <property type="match status" value="1"/>
</dbReference>
<dbReference type="EnsemblMetazoa" id="AALFPA23_009502.R13076">
    <property type="protein sequence ID" value="AALFPA23_009502.P13076"/>
    <property type="gene ID" value="AALFPA23_009502"/>
</dbReference>
<dbReference type="Pfam" id="PF01728">
    <property type="entry name" value="FtsJ"/>
    <property type="match status" value="1"/>
</dbReference>
<reference evidence="10" key="1">
    <citation type="journal article" date="2015" name="Proc. Natl. Acad. Sci. U.S.A.">
        <title>Genome sequence of the Asian Tiger mosquito, Aedes albopictus, reveals insights into its biology, genetics, and evolution.</title>
        <authorList>
            <person name="Chen X.G."/>
            <person name="Jiang X."/>
            <person name="Gu J."/>
            <person name="Xu M."/>
            <person name="Wu Y."/>
            <person name="Deng Y."/>
            <person name="Zhang C."/>
            <person name="Bonizzoni M."/>
            <person name="Dermauw W."/>
            <person name="Vontas J."/>
            <person name="Armbruster P."/>
            <person name="Huang X."/>
            <person name="Yang Y."/>
            <person name="Zhang H."/>
            <person name="He W."/>
            <person name="Peng H."/>
            <person name="Liu Y."/>
            <person name="Wu K."/>
            <person name="Chen J."/>
            <person name="Lirakis M."/>
            <person name="Topalis P."/>
            <person name="Van Leeuwen T."/>
            <person name="Hall A.B."/>
            <person name="Jiang X."/>
            <person name="Thorpe C."/>
            <person name="Mueller R.L."/>
            <person name="Sun C."/>
            <person name="Waterhouse R.M."/>
            <person name="Yan G."/>
            <person name="Tu Z.J."/>
            <person name="Fang X."/>
            <person name="James A.A."/>
        </authorList>
    </citation>
    <scope>NUCLEOTIDE SEQUENCE [LARGE SCALE GENOMIC DNA]</scope>
    <source>
        <strain evidence="10">Foshan</strain>
    </source>
</reference>
<feature type="active site" description="Proton acceptor" evidence="7">
    <location>
        <position position="290"/>
    </location>
</feature>
<evidence type="ECO:0000256" key="3">
    <source>
        <dbReference type="ARBA" id="ARBA00022603"/>
    </source>
</evidence>
<sequence>MRKKPRPSRRKSLYYHDDHTKGRALRKADIAQDVAQQFNKKFQFTAPAGGDENDEKDPVLPPLESVFASREVYQVESLQKVKRALNKVKSRLNDFEISDWHQHTRRRSSLQPILSELRNRVRAEFVTQAFAKLYECVAAYELVPQLKNHEFYSVHLCEAPGAFITGLNHYLKLNRGGDMMQWRWFANTLNPYYEGNCLGNMIADDRFILHTMDSWCFGADYTGDIMRKENLAEIVRRSKEFPMINLVTADGSIDCLDVPEAQEEHVSKLHLAEALTALKILTPEGCFILKMFTFFEHSSVDLLYLLYVCFRELHVFKPATSKPGNSEVYVIAKYFRKPEGLDAYLDRMFDHLDSKGSMFDLKDIPTAFVERVRDCADFFMMHQQEVIEHNIYYYRKEDRNEDDRLDMFRKRMCEAFFDRYKIKQIRRSEAILHGVDVSGNGAVNINPRDSYGTYNERSLLSMTGGDERLNILRDKLDVMYESKPRFMPRAKLSDRSLASSRSSFQIIQLCCGKSIRRILSSKFVMISYVRFLSEVTDAVISLIPQGEETAPLFTLDRSSYTLSIDIKAYAAFPSYDLFEKQLFRYLLECITDLPLQEGVNHLVVENWLLLTQFSVGLVFFLKTYVFEHVERALGNKLRFSCLKPDGIDSLRYLNETIQMEQNGCTEGRSVLGIVPAYVLFDGNFYYAVINYNNDVCLDYCAVLLEEKWEEPTKPKI</sequence>
<reference evidence="9" key="2">
    <citation type="submission" date="2025-05" db="UniProtKB">
        <authorList>
            <consortium name="EnsemblMetazoa"/>
        </authorList>
    </citation>
    <scope>IDENTIFICATION</scope>
    <source>
        <strain evidence="9">Foshan</strain>
    </source>
</reference>
<protein>
    <recommendedName>
        <fullName evidence="2">Cap-specific mRNA (nucleoside-2'-O-)-methyltransferase 2</fullName>
        <ecNumber evidence="1">2.1.1.296</ecNumber>
    </recommendedName>
</protein>
<dbReference type="EC" id="2.1.1.296" evidence="1"/>
<feature type="binding site" evidence="7">
    <location>
        <position position="250"/>
    </location>
    <ligand>
        <name>S-adenosyl-L-methionine</name>
        <dbReference type="ChEBI" id="CHEBI:59789"/>
    </ligand>
</feature>
<keyword evidence="5 7" id="KW-0949">S-adenosyl-L-methionine</keyword>
<accession>A0ABM1YIM0</accession>
<name>A0ABM1YIM0_AEDAL</name>
<evidence type="ECO:0000256" key="5">
    <source>
        <dbReference type="ARBA" id="ARBA00022691"/>
    </source>
</evidence>
<feature type="binding site" evidence="7">
    <location>
        <position position="182"/>
    </location>
    <ligand>
        <name>S-adenosyl-L-methionine</name>
        <dbReference type="ChEBI" id="CHEBI:59789"/>
    </ligand>
</feature>